<keyword evidence="3" id="KW-1185">Reference proteome</keyword>
<dbReference type="Proteomes" id="UP001589692">
    <property type="component" value="Unassembled WGS sequence"/>
</dbReference>
<comment type="caution">
    <text evidence="2">The sequence shown here is derived from an EMBL/GenBank/DDBJ whole genome shotgun (WGS) entry which is preliminary data.</text>
</comment>
<dbReference type="InterPro" id="IPR001173">
    <property type="entry name" value="Glyco_trans_2-like"/>
</dbReference>
<reference evidence="2 3" key="1">
    <citation type="submission" date="2024-09" db="EMBL/GenBank/DDBJ databases">
        <authorList>
            <person name="Sun Q."/>
            <person name="Mori K."/>
        </authorList>
    </citation>
    <scope>NUCLEOTIDE SEQUENCE [LARGE SCALE GENOMIC DNA]</scope>
    <source>
        <strain evidence="2 3">TBRC 4938</strain>
    </source>
</reference>
<dbReference type="Pfam" id="PF00535">
    <property type="entry name" value="Glycos_transf_2"/>
    <property type="match status" value="1"/>
</dbReference>
<dbReference type="EMBL" id="JBHMAA010000006">
    <property type="protein sequence ID" value="MFB9948152.1"/>
    <property type="molecule type" value="Genomic_DNA"/>
</dbReference>
<dbReference type="InterPro" id="IPR050834">
    <property type="entry name" value="Glycosyltransf_2"/>
</dbReference>
<gene>
    <name evidence="2" type="ORF">ACFFP0_04790</name>
</gene>
<sequence length="294" mass="34102">MQKSKLAVVFPVFNGEATLEKSLQCIADQDCPEFRAYIIDNKSTDGSREIARQFCARDSRFEIIEYEEHLDVIGNFIRAMKIGRERGEFFCLRACDDLSSPDYLSKLLAAIEADERKLLATGSTERIHPDGVRTLRPNEATLDFFENLKTGKVAKSLFFPSEWFYGIVRSRDGADIMLERWSLLGSPWCAASFTVAEFVMRGKVVWVDGPIYQFFEGSGSESRYMAKSLRDKIRQRWTYAIGCYRVVEKLQPLPLWTRMKIFRMCWRDAGRKTRYRLRRHLRDSLRKAVAARLA</sequence>
<dbReference type="PANTHER" id="PTHR43685:SF2">
    <property type="entry name" value="GLYCOSYLTRANSFERASE 2-LIKE DOMAIN-CONTAINING PROTEIN"/>
    <property type="match status" value="1"/>
</dbReference>
<proteinExistence type="predicted"/>
<evidence type="ECO:0000313" key="2">
    <source>
        <dbReference type="EMBL" id="MFB9948152.1"/>
    </source>
</evidence>
<dbReference type="PANTHER" id="PTHR43685">
    <property type="entry name" value="GLYCOSYLTRANSFERASE"/>
    <property type="match status" value="1"/>
</dbReference>
<dbReference type="SUPFAM" id="SSF53448">
    <property type="entry name" value="Nucleotide-diphospho-sugar transferases"/>
    <property type="match status" value="1"/>
</dbReference>
<dbReference type="InterPro" id="IPR029044">
    <property type="entry name" value="Nucleotide-diphossugar_trans"/>
</dbReference>
<dbReference type="RefSeq" id="WP_377257020.1">
    <property type="nucleotide sequence ID" value="NZ_JBHMAA010000006.1"/>
</dbReference>
<evidence type="ECO:0000259" key="1">
    <source>
        <dbReference type="Pfam" id="PF00535"/>
    </source>
</evidence>
<organism evidence="2 3">
    <name type="scientific">Rhizobium puerariae</name>
    <dbReference type="NCBI Taxonomy" id="1585791"/>
    <lineage>
        <taxon>Bacteria</taxon>
        <taxon>Pseudomonadati</taxon>
        <taxon>Pseudomonadota</taxon>
        <taxon>Alphaproteobacteria</taxon>
        <taxon>Hyphomicrobiales</taxon>
        <taxon>Rhizobiaceae</taxon>
        <taxon>Rhizobium/Agrobacterium group</taxon>
        <taxon>Rhizobium</taxon>
    </lineage>
</organism>
<feature type="domain" description="Glycosyltransferase 2-like" evidence="1">
    <location>
        <begin position="8"/>
        <end position="138"/>
    </location>
</feature>
<evidence type="ECO:0000313" key="3">
    <source>
        <dbReference type="Proteomes" id="UP001589692"/>
    </source>
</evidence>
<accession>A0ABV6ABZ4</accession>
<name>A0ABV6ABZ4_9HYPH</name>
<dbReference type="CDD" id="cd00761">
    <property type="entry name" value="Glyco_tranf_GTA_type"/>
    <property type="match status" value="1"/>
</dbReference>
<dbReference type="Gene3D" id="3.90.550.10">
    <property type="entry name" value="Spore Coat Polysaccharide Biosynthesis Protein SpsA, Chain A"/>
    <property type="match status" value="1"/>
</dbReference>
<protein>
    <submittedName>
        <fullName evidence="2">Glycosyltransferase family 2 protein</fullName>
    </submittedName>
</protein>